<dbReference type="Proteomes" id="UP000824089">
    <property type="component" value="Unassembled WGS sequence"/>
</dbReference>
<dbReference type="Pfam" id="PF00072">
    <property type="entry name" value="Response_reg"/>
    <property type="match status" value="1"/>
</dbReference>
<dbReference type="Gene3D" id="6.10.250.690">
    <property type="match status" value="1"/>
</dbReference>
<evidence type="ECO:0000259" key="8">
    <source>
        <dbReference type="PROSITE" id="PS50110"/>
    </source>
</evidence>
<name>A0A9D1I8I6_9CLOT</name>
<dbReference type="GO" id="GO:0000156">
    <property type="term" value="F:phosphorelay response regulator activity"/>
    <property type="evidence" value="ECO:0007669"/>
    <property type="project" value="TreeGrafter"/>
</dbReference>
<evidence type="ECO:0000256" key="3">
    <source>
        <dbReference type="ARBA" id="ARBA00023125"/>
    </source>
</evidence>
<organism evidence="10 11">
    <name type="scientific">Candidatus Egerieisoma faecipullorum</name>
    <dbReference type="NCBI Taxonomy" id="2840963"/>
    <lineage>
        <taxon>Bacteria</taxon>
        <taxon>Bacillati</taxon>
        <taxon>Bacillota</taxon>
        <taxon>Clostridia</taxon>
        <taxon>Eubacteriales</taxon>
        <taxon>Clostridiaceae</taxon>
        <taxon>Clostridiaceae incertae sedis</taxon>
        <taxon>Candidatus Egerieisoma</taxon>
    </lineage>
</organism>
<dbReference type="AlphaFoldDB" id="A0A9D1I8I6"/>
<feature type="DNA-binding region" description="OmpR/PhoB-type" evidence="7">
    <location>
        <begin position="134"/>
        <end position="233"/>
    </location>
</feature>
<evidence type="ECO:0000256" key="2">
    <source>
        <dbReference type="ARBA" id="ARBA00023015"/>
    </source>
</evidence>
<reference evidence="10" key="2">
    <citation type="journal article" date="2021" name="PeerJ">
        <title>Extensive microbial diversity within the chicken gut microbiome revealed by metagenomics and culture.</title>
        <authorList>
            <person name="Gilroy R."/>
            <person name="Ravi A."/>
            <person name="Getino M."/>
            <person name="Pursley I."/>
            <person name="Horton D.L."/>
            <person name="Alikhan N.F."/>
            <person name="Baker D."/>
            <person name="Gharbi K."/>
            <person name="Hall N."/>
            <person name="Watson M."/>
            <person name="Adriaenssens E.M."/>
            <person name="Foster-Nyarko E."/>
            <person name="Jarju S."/>
            <person name="Secka A."/>
            <person name="Antonio M."/>
            <person name="Oren A."/>
            <person name="Chaudhuri R.R."/>
            <person name="La Ragione R."/>
            <person name="Hildebrand F."/>
            <person name="Pallen M.J."/>
        </authorList>
    </citation>
    <scope>NUCLEOTIDE SEQUENCE</scope>
    <source>
        <strain evidence="10">CHK195-4489</strain>
    </source>
</reference>
<comment type="caution">
    <text evidence="10">The sequence shown here is derived from an EMBL/GenBank/DDBJ whole genome shotgun (WGS) entry which is preliminary data.</text>
</comment>
<gene>
    <name evidence="10" type="ORF">IAD50_01385</name>
</gene>
<dbReference type="InterPro" id="IPR001867">
    <property type="entry name" value="OmpR/PhoB-type_DNA-bd"/>
</dbReference>
<keyword evidence="3 7" id="KW-0238">DNA-binding</keyword>
<dbReference type="GO" id="GO:0000976">
    <property type="term" value="F:transcription cis-regulatory region binding"/>
    <property type="evidence" value="ECO:0007669"/>
    <property type="project" value="TreeGrafter"/>
</dbReference>
<dbReference type="EMBL" id="DVMM01000026">
    <property type="protein sequence ID" value="HIU28930.1"/>
    <property type="molecule type" value="Genomic_DNA"/>
</dbReference>
<feature type="domain" description="Response regulatory" evidence="8">
    <location>
        <begin position="7"/>
        <end position="120"/>
    </location>
</feature>
<evidence type="ECO:0000256" key="4">
    <source>
        <dbReference type="ARBA" id="ARBA00023163"/>
    </source>
</evidence>
<dbReference type="SUPFAM" id="SSF46894">
    <property type="entry name" value="C-terminal effector domain of the bipartite response regulators"/>
    <property type="match status" value="1"/>
</dbReference>
<evidence type="ECO:0000256" key="6">
    <source>
        <dbReference type="PROSITE-ProRule" id="PRU00169"/>
    </source>
</evidence>
<dbReference type="Gene3D" id="3.40.50.2300">
    <property type="match status" value="1"/>
</dbReference>
<dbReference type="InterPro" id="IPR001789">
    <property type="entry name" value="Sig_transdc_resp-reg_receiver"/>
</dbReference>
<dbReference type="Gene3D" id="1.10.10.10">
    <property type="entry name" value="Winged helix-like DNA-binding domain superfamily/Winged helix DNA-binding domain"/>
    <property type="match status" value="1"/>
</dbReference>
<dbReference type="PANTHER" id="PTHR48111">
    <property type="entry name" value="REGULATOR OF RPOS"/>
    <property type="match status" value="1"/>
</dbReference>
<dbReference type="PANTHER" id="PTHR48111:SF50">
    <property type="entry name" value="KDP OPERON TRANSCRIPTIONAL REGULATORY PROTEIN KDPE"/>
    <property type="match status" value="1"/>
</dbReference>
<dbReference type="GO" id="GO:0005829">
    <property type="term" value="C:cytosol"/>
    <property type="evidence" value="ECO:0007669"/>
    <property type="project" value="TreeGrafter"/>
</dbReference>
<dbReference type="InterPro" id="IPR011006">
    <property type="entry name" value="CheY-like_superfamily"/>
</dbReference>
<accession>A0A9D1I8I6</accession>
<evidence type="ECO:0000313" key="10">
    <source>
        <dbReference type="EMBL" id="HIU28930.1"/>
    </source>
</evidence>
<dbReference type="SUPFAM" id="SSF52172">
    <property type="entry name" value="CheY-like"/>
    <property type="match status" value="1"/>
</dbReference>
<dbReference type="GO" id="GO:0032993">
    <property type="term" value="C:protein-DNA complex"/>
    <property type="evidence" value="ECO:0007669"/>
    <property type="project" value="TreeGrafter"/>
</dbReference>
<comment type="function">
    <text evidence="5">May play the central regulatory role in sporulation. It may be an element of the effector pathway responsible for the activation of sporulation genes in response to nutritional stress. Spo0A may act in concert with spo0H (a sigma factor) to control the expression of some genes that are critical to the sporulation process.</text>
</comment>
<dbReference type="CDD" id="cd00383">
    <property type="entry name" value="trans_reg_C"/>
    <property type="match status" value="1"/>
</dbReference>
<dbReference type="InterPro" id="IPR036388">
    <property type="entry name" value="WH-like_DNA-bd_sf"/>
</dbReference>
<evidence type="ECO:0000256" key="5">
    <source>
        <dbReference type="ARBA" id="ARBA00024867"/>
    </source>
</evidence>
<feature type="modified residue" description="4-aspartylphosphate" evidence="6">
    <location>
        <position position="56"/>
    </location>
</feature>
<evidence type="ECO:0000256" key="7">
    <source>
        <dbReference type="PROSITE-ProRule" id="PRU01091"/>
    </source>
</evidence>
<dbReference type="Pfam" id="PF00486">
    <property type="entry name" value="Trans_reg_C"/>
    <property type="match status" value="1"/>
</dbReference>
<keyword evidence="2" id="KW-0805">Transcription regulation</keyword>
<evidence type="ECO:0000256" key="1">
    <source>
        <dbReference type="ARBA" id="ARBA00018672"/>
    </source>
</evidence>
<dbReference type="SMART" id="SM00862">
    <property type="entry name" value="Trans_reg_C"/>
    <property type="match status" value="1"/>
</dbReference>
<reference evidence="10" key="1">
    <citation type="submission" date="2020-10" db="EMBL/GenBank/DDBJ databases">
        <authorList>
            <person name="Gilroy R."/>
        </authorList>
    </citation>
    <scope>NUCLEOTIDE SEQUENCE</scope>
    <source>
        <strain evidence="10">CHK195-4489</strain>
    </source>
</reference>
<keyword evidence="6" id="KW-0597">Phosphoprotein</keyword>
<keyword evidence="4" id="KW-0804">Transcription</keyword>
<dbReference type="InterPro" id="IPR039420">
    <property type="entry name" value="WalR-like"/>
</dbReference>
<proteinExistence type="predicted"/>
<dbReference type="SMART" id="SM00448">
    <property type="entry name" value="REC"/>
    <property type="match status" value="1"/>
</dbReference>
<dbReference type="PROSITE" id="PS51755">
    <property type="entry name" value="OMPR_PHOB"/>
    <property type="match status" value="1"/>
</dbReference>
<evidence type="ECO:0000259" key="9">
    <source>
        <dbReference type="PROSITE" id="PS51755"/>
    </source>
</evidence>
<dbReference type="PROSITE" id="PS50110">
    <property type="entry name" value="RESPONSE_REGULATORY"/>
    <property type="match status" value="1"/>
</dbReference>
<dbReference type="GO" id="GO:0006355">
    <property type="term" value="P:regulation of DNA-templated transcription"/>
    <property type="evidence" value="ECO:0007669"/>
    <property type="project" value="InterPro"/>
</dbReference>
<feature type="domain" description="OmpR/PhoB-type" evidence="9">
    <location>
        <begin position="134"/>
        <end position="233"/>
    </location>
</feature>
<dbReference type="InterPro" id="IPR016032">
    <property type="entry name" value="Sig_transdc_resp-reg_C-effctor"/>
</dbReference>
<protein>
    <recommendedName>
        <fullName evidence="1">Stage 0 sporulation protein A homolog</fullName>
    </recommendedName>
</protein>
<sequence length="248" mass="27074">MSNNKFKILVIEDEANISSFVETLLNTNGYQVLTASTCTMGTSLFLSHNPDLVILDLGLPDKDGLEFIKTVRVNFATPILVLSARTTEQDKVTALDLGANDYITKPFGTAELIARIRAALRSNRHAAAAGALPGGRFTAGGLVIDYDRRQVFVDGQEVKLTQTEYNIVALLSESSGRVMTYASIVRAIWGGTDLGSTKRLQVNMANIRKKFGSRPGDNPYILNELGVGYRMIEEDTDKKASPAREEPS</sequence>
<evidence type="ECO:0000313" key="11">
    <source>
        <dbReference type="Proteomes" id="UP000824089"/>
    </source>
</evidence>